<dbReference type="EMBL" id="CP001146">
    <property type="protein sequence ID" value="ACI18758.1"/>
    <property type="molecule type" value="Genomic_DNA"/>
</dbReference>
<protein>
    <submittedName>
        <fullName evidence="2">Uncharacterized protein</fullName>
    </submittedName>
</protein>
<accession>B5YBJ3</accession>
<keyword evidence="3" id="KW-1185">Reference proteome</keyword>
<gene>
    <name evidence="2" type="ordered locus">DICTH_0176</name>
</gene>
<dbReference type="Proteomes" id="UP000001733">
    <property type="component" value="Chromosome"/>
</dbReference>
<proteinExistence type="predicted"/>
<evidence type="ECO:0000256" key="1">
    <source>
        <dbReference type="SAM" id="MobiDB-lite"/>
    </source>
</evidence>
<evidence type="ECO:0000313" key="3">
    <source>
        <dbReference type="Proteomes" id="UP000001733"/>
    </source>
</evidence>
<dbReference type="KEGG" id="dth:DICTH_0176"/>
<feature type="region of interest" description="Disordered" evidence="1">
    <location>
        <begin position="61"/>
        <end position="91"/>
    </location>
</feature>
<dbReference type="STRING" id="309799.DICTH_0176"/>
<name>B5YBJ3_DICT6</name>
<sequence length="163" mass="18532">MDIIKENIIKEIYFILSATAPETIVAAVPQKTSWKKNFARRGTPAQDMEEYTPLYASPVAGELSGPERKNNPFKPTKGVPSPNINPHPRMRYPKEDMAKTIKFLERIFTVFFTRANPDSTIAKPKFMKNTSIPVNKTQIVSRITLFSISFTSKFLDFGKVLNF</sequence>
<evidence type="ECO:0000313" key="2">
    <source>
        <dbReference type="EMBL" id="ACI18758.1"/>
    </source>
</evidence>
<organism evidence="2 3">
    <name type="scientific">Dictyoglomus thermophilum (strain ATCC 35947 / DSM 3960 / H-6-12)</name>
    <dbReference type="NCBI Taxonomy" id="309799"/>
    <lineage>
        <taxon>Bacteria</taxon>
        <taxon>Pseudomonadati</taxon>
        <taxon>Dictyoglomota</taxon>
        <taxon>Dictyoglomia</taxon>
        <taxon>Dictyoglomales</taxon>
        <taxon>Dictyoglomaceae</taxon>
        <taxon>Dictyoglomus</taxon>
    </lineage>
</organism>
<dbReference type="AlphaFoldDB" id="B5YBJ3"/>
<reference evidence="2 3" key="1">
    <citation type="journal article" date="2014" name="Genome Announc.">
        <title>Complete Genome Sequence of the Extreme Thermophile Dictyoglomus thermophilum H-6-12.</title>
        <authorList>
            <person name="Coil D.A."/>
            <person name="Badger J.H."/>
            <person name="Forberger H.C."/>
            <person name="Riggs F."/>
            <person name="Madupu R."/>
            <person name="Fedorova N."/>
            <person name="Ward N."/>
            <person name="Robb F.T."/>
            <person name="Eisen J.A."/>
        </authorList>
    </citation>
    <scope>NUCLEOTIDE SEQUENCE [LARGE SCALE GENOMIC DNA]</scope>
    <source>
        <strain evidence="3">ATCC 35947 / DSM 3960 / H-6-12</strain>
    </source>
</reference>
<dbReference type="PaxDb" id="309799-DICTH_0176"/>
<dbReference type="HOGENOM" id="CLU_1624511_0_0_0"/>